<dbReference type="Gene3D" id="3.40.50.2300">
    <property type="match status" value="1"/>
</dbReference>
<dbReference type="InterPro" id="IPR011006">
    <property type="entry name" value="CheY-like_superfamily"/>
</dbReference>
<reference evidence="3 4" key="1">
    <citation type="submission" date="2019-05" db="EMBL/GenBank/DDBJ databases">
        <authorList>
            <person name="Qu J.-H."/>
        </authorList>
    </citation>
    <scope>NUCLEOTIDE SEQUENCE [LARGE SCALE GENOMIC DNA]</scope>
    <source>
        <strain evidence="3 4">NS28</strain>
    </source>
</reference>
<dbReference type="EMBL" id="VBSN01000053">
    <property type="protein sequence ID" value="KAA6438005.1"/>
    <property type="molecule type" value="Genomic_DNA"/>
</dbReference>
<name>A0A5M8QPB5_9BACT</name>
<dbReference type="GO" id="GO:0000160">
    <property type="term" value="P:phosphorelay signal transduction system"/>
    <property type="evidence" value="ECO:0007669"/>
    <property type="project" value="InterPro"/>
</dbReference>
<dbReference type="InterPro" id="IPR001789">
    <property type="entry name" value="Sig_transdc_resp-reg_receiver"/>
</dbReference>
<evidence type="ECO:0000313" key="4">
    <source>
        <dbReference type="Proteomes" id="UP000323994"/>
    </source>
</evidence>
<dbReference type="Proteomes" id="UP000323994">
    <property type="component" value="Unassembled WGS sequence"/>
</dbReference>
<accession>A0A5M8QPB5</accession>
<proteinExistence type="predicted"/>
<dbReference type="PANTHER" id="PTHR44520:SF2">
    <property type="entry name" value="RESPONSE REGULATOR RCP1"/>
    <property type="match status" value="1"/>
</dbReference>
<sequence>MVFVTCWQGFLSRFYKLDMNDGPILYVGGDEDDRYLVTDALEAIGRSNKVINFDNGMVLVDYLKSNQERPFIILCDLYLPQMTGLELKEHINSDDQLKRRTIPFIFLSESVNPKDVDDAYMSLVQGFYVKVPTFEGLKKQLRIICEYWETATLPGEKL</sequence>
<feature type="domain" description="Response regulatory" evidence="2">
    <location>
        <begin position="23"/>
        <end position="145"/>
    </location>
</feature>
<protein>
    <submittedName>
        <fullName evidence="3">Response regulator</fullName>
    </submittedName>
</protein>
<comment type="caution">
    <text evidence="3">The sequence shown here is derived from an EMBL/GenBank/DDBJ whole genome shotgun (WGS) entry which is preliminary data.</text>
</comment>
<dbReference type="AlphaFoldDB" id="A0A5M8QPB5"/>
<dbReference type="InterPro" id="IPR052893">
    <property type="entry name" value="TCS_response_regulator"/>
</dbReference>
<evidence type="ECO:0000256" key="1">
    <source>
        <dbReference type="PROSITE-ProRule" id="PRU00169"/>
    </source>
</evidence>
<dbReference type="PANTHER" id="PTHR44520">
    <property type="entry name" value="RESPONSE REGULATOR RCP1-RELATED"/>
    <property type="match status" value="1"/>
</dbReference>
<dbReference type="Pfam" id="PF00072">
    <property type="entry name" value="Response_reg"/>
    <property type="match status" value="1"/>
</dbReference>
<evidence type="ECO:0000313" key="3">
    <source>
        <dbReference type="EMBL" id="KAA6438005.1"/>
    </source>
</evidence>
<organism evidence="3 4">
    <name type="scientific">Dyadobacter flavalbus</name>
    <dbReference type="NCBI Taxonomy" id="2579942"/>
    <lineage>
        <taxon>Bacteria</taxon>
        <taxon>Pseudomonadati</taxon>
        <taxon>Bacteroidota</taxon>
        <taxon>Cytophagia</taxon>
        <taxon>Cytophagales</taxon>
        <taxon>Spirosomataceae</taxon>
        <taxon>Dyadobacter</taxon>
    </lineage>
</organism>
<keyword evidence="4" id="KW-1185">Reference proteome</keyword>
<keyword evidence="1" id="KW-0597">Phosphoprotein</keyword>
<gene>
    <name evidence="3" type="ORF">FEM33_18925</name>
</gene>
<dbReference type="SMART" id="SM00448">
    <property type="entry name" value="REC"/>
    <property type="match status" value="1"/>
</dbReference>
<feature type="modified residue" description="4-aspartylphosphate" evidence="1">
    <location>
        <position position="76"/>
    </location>
</feature>
<evidence type="ECO:0000259" key="2">
    <source>
        <dbReference type="PROSITE" id="PS50110"/>
    </source>
</evidence>
<dbReference type="SUPFAM" id="SSF52172">
    <property type="entry name" value="CheY-like"/>
    <property type="match status" value="1"/>
</dbReference>
<dbReference type="PROSITE" id="PS50110">
    <property type="entry name" value="RESPONSE_REGULATORY"/>
    <property type="match status" value="1"/>
</dbReference>